<feature type="compositionally biased region" description="Low complexity" evidence="3">
    <location>
        <begin position="801"/>
        <end position="819"/>
    </location>
</feature>
<feature type="region of interest" description="Disordered" evidence="3">
    <location>
        <begin position="986"/>
        <end position="1005"/>
    </location>
</feature>
<dbReference type="Proteomes" id="UP000002729">
    <property type="component" value="Unassembled WGS sequence"/>
</dbReference>
<dbReference type="Gene3D" id="1.25.40.10">
    <property type="entry name" value="Tetratricopeptide repeat domain"/>
    <property type="match status" value="1"/>
</dbReference>
<keyword evidence="1" id="KW-0802">TPR repeat</keyword>
<dbReference type="GeneID" id="20224791"/>
<sequence>MHHGEAECFNDAYKLAADAVDASKSFAFTRCMFERMGELCPASWTGKECAKDAYNATSFQPAAEACEAEAGYEAGTLAKLALGDGGGVSSWAASGIAADLAYSAKADPGGTIPPPEGGPAPAWIVVGDSFVSDRDSDDEAAWAAKVLAAAVFWREFMKTDEAQDALKMQYREEYDELADEYESKVKPQELRELAEALLDCSREIKHIVAPLLKYDFCQRILYNILQDCTRGTNEDGSFREKRNFSEHLMTHHVRYQMEKLAEEVRANPTYGKAVNDQWWAGICSKMAEDNKRDMFDHPRYIDVHGLCSMMNQGGLCLDMGKTKWKERNYELALDRYTMGVDMLQNLRCRGAENEELLSGVTCRLLRNQAACALKLELWGLCTRACDKVLHFKPRDFKALYRKGVAATKTGDFDGAESCFKKVTELVPDSYEEAYVYAQAKKDAEKQLAGIARRKAASNAFGRTMVKRGFLEREGLFSDDRHKDEADKHTPMDEGLRHHIAERLREQKKYDDERRAAAVDLPDPCVDDDLPTLDLDRCIALQEDVKALYRTPAFMKALGDLQEKCGSSSNKFLDELETFADDQKADVLEKYGFTGWAGARAAERAIANKLDDPVVRANAKELFEMALKPEPRVAVMRCASLWPTKFTSVPGPGAPSANSSTMSDLSRMMKGSFPMDSLLCGWASEGVGEAVGRPVDPCWDDKGNDVDAGPQRVEPDEAPTVVVEESDVAALAEEMRKLSEDAIAMKEQMRLLELERLEAHLEAERAARAEDAAAMDEDEPAAPATVTGALAPPAPEDDEAADAPPAAYAPAEYSPAAAEPRPADDSAPPPAADFSTPAAYAPPPADFTPAAAKTVPAAYTPAAATPFPPRATTSPPRPRSSSPERVPFAGMGATPSSPRRRSAGRSPKPSPARRRRRAEAAGPEACALRVVELAFRRYAAEGRLGRKEWARLCRDAGLAEPRRVDDARRVDAAFDAARRAAVLAAAAAPPRSAGERAPLRSPPRRGASTALGLGQCAVALEYLVWAAAGASAPPPKVEAAAGLAPAWLPAWLSSPPAGRLRALAAAELVDFGDAARYLALAPADDPLAAVVDATRRNTLAAECELLATPEAVDLLERNGRPFSILFERYADADRLAARGLGAFLDDWWLAPALLPRAKVLDVALQMEARDGAPGLGRLQFVELLGHVGLRAMPGDTPKRRLLELVAWLDKSKGRAALGHPHRATLAFAIPMAALAKPAPAGAWPVAEAAGAAAVADLPKLTAKYAEELSWKRHNKFACNFWLSSEARLVESAVIKTAYDAMWQTVFQAKLDAGGWAAAAGEAQRVVYCQARTETCNLVAGPELMWSPSFVKTRGAAEARFGAALAVMRRRMELARLVAYNKRATQKVGAKIAAFVGLVYEAGDDVDCAKMDGMALDDDVEDDAMICG</sequence>
<dbReference type="InParanoid" id="F0Y9W0"/>
<dbReference type="InterPro" id="IPR019734">
    <property type="entry name" value="TPR_rpt"/>
</dbReference>
<evidence type="ECO:0000313" key="4">
    <source>
        <dbReference type="EMBL" id="EGB08110.1"/>
    </source>
</evidence>
<dbReference type="KEGG" id="aaf:AURANDRAFT_64355"/>
<evidence type="ECO:0000256" key="1">
    <source>
        <dbReference type="PROSITE-ProRule" id="PRU00339"/>
    </source>
</evidence>
<protein>
    <submittedName>
        <fullName evidence="4">Uncharacterized protein</fullName>
    </submittedName>
</protein>
<dbReference type="OrthoDB" id="186492at2759"/>
<organism evidence="5">
    <name type="scientific">Aureococcus anophagefferens</name>
    <name type="common">Harmful bloom alga</name>
    <dbReference type="NCBI Taxonomy" id="44056"/>
    <lineage>
        <taxon>Eukaryota</taxon>
        <taxon>Sar</taxon>
        <taxon>Stramenopiles</taxon>
        <taxon>Ochrophyta</taxon>
        <taxon>Pelagophyceae</taxon>
        <taxon>Pelagomonadales</taxon>
        <taxon>Pelagomonadaceae</taxon>
        <taxon>Aureococcus</taxon>
    </lineage>
</organism>
<feature type="compositionally biased region" description="Low complexity" evidence="3">
    <location>
        <begin position="860"/>
        <end position="886"/>
    </location>
</feature>
<feature type="repeat" description="TPR" evidence="1">
    <location>
        <begin position="396"/>
        <end position="429"/>
    </location>
</feature>
<reference evidence="4 5" key="1">
    <citation type="journal article" date="2011" name="Proc. Natl. Acad. Sci. U.S.A.">
        <title>Niche of harmful alga Aureococcus anophagefferens revealed through ecogenomics.</title>
        <authorList>
            <person name="Gobler C.J."/>
            <person name="Berry D.L."/>
            <person name="Dyhrman S.T."/>
            <person name="Wilhelm S.W."/>
            <person name="Salamov A."/>
            <person name="Lobanov A.V."/>
            <person name="Zhang Y."/>
            <person name="Collier J.L."/>
            <person name="Wurch L.L."/>
            <person name="Kustka A.B."/>
            <person name="Dill B.D."/>
            <person name="Shah M."/>
            <person name="VerBerkmoes N.C."/>
            <person name="Kuo A."/>
            <person name="Terry A."/>
            <person name="Pangilinan J."/>
            <person name="Lindquist E.A."/>
            <person name="Lucas S."/>
            <person name="Paulsen I.T."/>
            <person name="Hattenrath-Lehmann T.K."/>
            <person name="Talmage S.C."/>
            <person name="Walker E.A."/>
            <person name="Koch F."/>
            <person name="Burson A.M."/>
            <person name="Marcoval M.A."/>
            <person name="Tang Y.Z."/>
            <person name="Lecleir G.R."/>
            <person name="Coyne K.J."/>
            <person name="Berg G.M."/>
            <person name="Bertrand E.M."/>
            <person name="Saito M.A."/>
            <person name="Gladyshev V.N."/>
            <person name="Grigoriev I.V."/>
        </authorList>
    </citation>
    <scope>NUCLEOTIDE SEQUENCE [LARGE SCALE GENOMIC DNA]</scope>
    <source>
        <strain evidence="5">CCMP 1984</strain>
    </source>
</reference>
<keyword evidence="2" id="KW-0175">Coiled coil</keyword>
<dbReference type="EMBL" id="GL833129">
    <property type="protein sequence ID" value="EGB08110.1"/>
    <property type="molecule type" value="Genomic_DNA"/>
</dbReference>
<dbReference type="InterPro" id="IPR050754">
    <property type="entry name" value="FKBP4/5/8-like"/>
</dbReference>
<dbReference type="PROSITE" id="PS50005">
    <property type="entry name" value="TPR"/>
    <property type="match status" value="1"/>
</dbReference>
<name>F0Y9W0_AURAN</name>
<dbReference type="InterPro" id="IPR011990">
    <property type="entry name" value="TPR-like_helical_dom_sf"/>
</dbReference>
<feature type="region of interest" description="Disordered" evidence="3">
    <location>
        <begin position="860"/>
        <end position="920"/>
    </location>
</feature>
<gene>
    <name evidence="4" type="ORF">AURANDRAFT_64355</name>
</gene>
<keyword evidence="5" id="KW-1185">Reference proteome</keyword>
<evidence type="ECO:0000313" key="5">
    <source>
        <dbReference type="Proteomes" id="UP000002729"/>
    </source>
</evidence>
<dbReference type="PANTHER" id="PTHR46512">
    <property type="entry name" value="PEPTIDYLPROLYL ISOMERASE"/>
    <property type="match status" value="1"/>
</dbReference>
<dbReference type="SMART" id="SM00028">
    <property type="entry name" value="TPR"/>
    <property type="match status" value="3"/>
</dbReference>
<accession>F0Y9W0</accession>
<evidence type="ECO:0000256" key="2">
    <source>
        <dbReference type="SAM" id="Coils"/>
    </source>
</evidence>
<proteinExistence type="predicted"/>
<feature type="coiled-coil region" evidence="2">
    <location>
        <begin position="720"/>
        <end position="754"/>
    </location>
</feature>
<dbReference type="RefSeq" id="XP_009037467.1">
    <property type="nucleotide sequence ID" value="XM_009039219.1"/>
</dbReference>
<evidence type="ECO:0000256" key="3">
    <source>
        <dbReference type="SAM" id="MobiDB-lite"/>
    </source>
</evidence>
<dbReference type="SUPFAM" id="SSF48452">
    <property type="entry name" value="TPR-like"/>
    <property type="match status" value="1"/>
</dbReference>
<feature type="region of interest" description="Disordered" evidence="3">
    <location>
        <begin position="766"/>
        <end position="846"/>
    </location>
</feature>